<feature type="domain" description="EngB-type G" evidence="11">
    <location>
        <begin position="94"/>
        <end position="268"/>
    </location>
</feature>
<dbReference type="GO" id="GO:0046872">
    <property type="term" value="F:metal ion binding"/>
    <property type="evidence" value="ECO:0007669"/>
    <property type="project" value="UniProtKB-KW"/>
</dbReference>
<evidence type="ECO:0000256" key="7">
    <source>
        <dbReference type="ARBA" id="ARBA00023134"/>
    </source>
</evidence>
<comment type="similarity">
    <text evidence="2 10">Belongs to the TRAFAC class TrmE-Era-EngA-EngB-Septin-like GTPase superfamily. EngB GTPase family.</text>
</comment>
<dbReference type="NCBIfam" id="TIGR03598">
    <property type="entry name" value="GTPase_YsxC"/>
    <property type="match status" value="1"/>
</dbReference>
<dbReference type="Pfam" id="PF01926">
    <property type="entry name" value="MMR_HSR1"/>
    <property type="match status" value="1"/>
</dbReference>
<evidence type="ECO:0000256" key="10">
    <source>
        <dbReference type="HAMAP-Rule" id="MF_00321"/>
    </source>
</evidence>
<evidence type="ECO:0000256" key="8">
    <source>
        <dbReference type="ARBA" id="ARBA00023210"/>
    </source>
</evidence>
<dbReference type="GO" id="GO:0000917">
    <property type="term" value="P:division septum assembly"/>
    <property type="evidence" value="ECO:0007669"/>
    <property type="project" value="UniProtKB-KW"/>
</dbReference>
<evidence type="ECO:0000256" key="3">
    <source>
        <dbReference type="ARBA" id="ARBA00022618"/>
    </source>
</evidence>
<dbReference type="SUPFAM" id="SSF52540">
    <property type="entry name" value="P-loop containing nucleoside triphosphate hydrolases"/>
    <property type="match status" value="1"/>
</dbReference>
<evidence type="ECO:0000256" key="6">
    <source>
        <dbReference type="ARBA" id="ARBA00022842"/>
    </source>
</evidence>
<evidence type="ECO:0000256" key="1">
    <source>
        <dbReference type="ARBA" id="ARBA00001946"/>
    </source>
</evidence>
<name>A0A6L2ZQH3_9ENTR</name>
<dbReference type="GO" id="GO:0005525">
    <property type="term" value="F:GTP binding"/>
    <property type="evidence" value="ECO:0007669"/>
    <property type="project" value="UniProtKB-UniRule"/>
</dbReference>
<dbReference type="InterPro" id="IPR019987">
    <property type="entry name" value="GTP-bd_ribosome_bio_YsxC"/>
</dbReference>
<evidence type="ECO:0000256" key="9">
    <source>
        <dbReference type="ARBA" id="ARBA00023306"/>
    </source>
</evidence>
<evidence type="ECO:0000256" key="2">
    <source>
        <dbReference type="ARBA" id="ARBA00009638"/>
    </source>
</evidence>
<keyword evidence="3 10" id="KW-0132">Cell division</keyword>
<dbReference type="Gene3D" id="3.40.50.300">
    <property type="entry name" value="P-loop containing nucleotide triphosphate hydrolases"/>
    <property type="match status" value="1"/>
</dbReference>
<dbReference type="PANTHER" id="PTHR11649">
    <property type="entry name" value="MSS1/TRME-RELATED GTP-BINDING PROTEIN"/>
    <property type="match status" value="1"/>
</dbReference>
<evidence type="ECO:0000256" key="5">
    <source>
        <dbReference type="ARBA" id="ARBA00022741"/>
    </source>
</evidence>
<dbReference type="PANTHER" id="PTHR11649:SF13">
    <property type="entry name" value="ENGB-TYPE G DOMAIN-CONTAINING PROTEIN"/>
    <property type="match status" value="1"/>
</dbReference>
<dbReference type="CDD" id="cd01876">
    <property type="entry name" value="YihA_EngB"/>
    <property type="match status" value="1"/>
</dbReference>
<keyword evidence="5 10" id="KW-0547">Nucleotide-binding</keyword>
<dbReference type="Proteomes" id="UP000504714">
    <property type="component" value="Unassembled WGS sequence"/>
</dbReference>
<comment type="caution">
    <text evidence="12">The sequence shown here is derived from an EMBL/GenBank/DDBJ whole genome shotgun (WGS) entry which is preliminary data.</text>
</comment>
<keyword evidence="4" id="KW-0479">Metal-binding</keyword>
<comment type="cofactor">
    <cofactor evidence="1">
        <name>Mg(2+)</name>
        <dbReference type="ChEBI" id="CHEBI:18420"/>
    </cofactor>
</comment>
<evidence type="ECO:0000313" key="12">
    <source>
        <dbReference type="EMBL" id="GFN47127.1"/>
    </source>
</evidence>
<sequence>MKCLNINLIDDKKYKVESRPGGQDVRPMSVDIVRDSANTRSQRRRNLKGEGYNTATQYPFIIMETKNLTTKELNYTTTRFISSAPDIHHLPAYEGIEIAFAGRSNAGKSSALNALTHKKGLARTSKTPGRTQLINLFEVADGKRLVDLPGYGYAAVQKKIKNQWQHALNDYLNKRDCLKGLVVLMDIRHPLKESDQQMISWAVAVDIPIFLLLTKADKLATSAAKAQLNKVREAVLPFMGDIQVENFSSLKKTGVDKLRAKLDNWFNGIVTANI</sequence>
<keyword evidence="8 10" id="KW-0717">Septation</keyword>
<evidence type="ECO:0000256" key="4">
    <source>
        <dbReference type="ARBA" id="ARBA00022723"/>
    </source>
</evidence>
<accession>A0A6L2ZQH3</accession>
<comment type="function">
    <text evidence="10">Necessary for normal cell division and for the maintenance of normal septation.</text>
</comment>
<keyword evidence="9 10" id="KW-0131">Cell cycle</keyword>
<reference evidence="12 13" key="1">
    <citation type="submission" date="2020-06" db="EMBL/GenBank/DDBJ databases">
        <title>The genome sequence of Candidatus Regiella insecticola strain Tut.</title>
        <authorList>
            <person name="Nikoh N."/>
            <person name="Tsuchida T."/>
            <person name="Koga R."/>
            <person name="Oshima K."/>
            <person name="Hattori M."/>
            <person name="Fukatsu T."/>
        </authorList>
    </citation>
    <scope>NUCLEOTIDE SEQUENCE [LARGE SCALE GENOMIC DNA]</scope>
    <source>
        <strain evidence="12 13">Tut</strain>
    </source>
</reference>
<organism evidence="12 13">
    <name type="scientific">Candidatus Regiella insecticola</name>
    <dbReference type="NCBI Taxonomy" id="138073"/>
    <lineage>
        <taxon>Bacteria</taxon>
        <taxon>Pseudomonadati</taxon>
        <taxon>Pseudomonadota</taxon>
        <taxon>Gammaproteobacteria</taxon>
        <taxon>Enterobacterales</taxon>
        <taxon>Enterobacteriaceae</taxon>
        <taxon>aphid secondary symbionts</taxon>
        <taxon>Candidatus Regiella</taxon>
    </lineage>
</organism>
<proteinExistence type="inferred from homology"/>
<keyword evidence="7 10" id="KW-0342">GTP-binding</keyword>
<dbReference type="PROSITE" id="PS51706">
    <property type="entry name" value="G_ENGB"/>
    <property type="match status" value="1"/>
</dbReference>
<evidence type="ECO:0000259" key="11">
    <source>
        <dbReference type="PROSITE" id="PS51706"/>
    </source>
</evidence>
<protein>
    <recommendedName>
        <fullName evidence="10">Probable GTP-binding protein EngB</fullName>
    </recommendedName>
</protein>
<keyword evidence="6" id="KW-0460">Magnesium</keyword>
<gene>
    <name evidence="10 12" type="primary">engB</name>
    <name evidence="12" type="ORF">RINTU1_30230</name>
</gene>
<dbReference type="AlphaFoldDB" id="A0A6L2ZQH3"/>
<dbReference type="HAMAP" id="MF_00321">
    <property type="entry name" value="GTPase_EngB"/>
    <property type="match status" value="1"/>
</dbReference>
<dbReference type="InterPro" id="IPR027417">
    <property type="entry name" value="P-loop_NTPase"/>
</dbReference>
<dbReference type="FunFam" id="3.40.50.300:FF:000098">
    <property type="entry name" value="Probable GTP-binding protein EngB"/>
    <property type="match status" value="1"/>
</dbReference>
<dbReference type="GO" id="GO:0005829">
    <property type="term" value="C:cytosol"/>
    <property type="evidence" value="ECO:0007669"/>
    <property type="project" value="TreeGrafter"/>
</dbReference>
<dbReference type="InterPro" id="IPR006073">
    <property type="entry name" value="GTP-bd"/>
</dbReference>
<evidence type="ECO:0000313" key="13">
    <source>
        <dbReference type="Proteomes" id="UP000504714"/>
    </source>
</evidence>
<dbReference type="EMBL" id="BLXO01000007">
    <property type="protein sequence ID" value="GFN47127.1"/>
    <property type="molecule type" value="Genomic_DNA"/>
</dbReference>
<dbReference type="InterPro" id="IPR030393">
    <property type="entry name" value="G_ENGB_dom"/>
</dbReference>